<evidence type="ECO:0000313" key="2">
    <source>
        <dbReference type="Proteomes" id="UP000239895"/>
    </source>
</evidence>
<dbReference type="EMBL" id="PVTX01000001">
    <property type="protein sequence ID" value="PRZ10319.1"/>
    <property type="molecule type" value="Genomic_DNA"/>
</dbReference>
<proteinExistence type="predicted"/>
<evidence type="ECO:0008006" key="3">
    <source>
        <dbReference type="Google" id="ProtNLM"/>
    </source>
</evidence>
<organism evidence="1 2">
    <name type="scientific">Isoptericola halotolerans</name>
    <dbReference type="NCBI Taxonomy" id="300560"/>
    <lineage>
        <taxon>Bacteria</taxon>
        <taxon>Bacillati</taxon>
        <taxon>Actinomycetota</taxon>
        <taxon>Actinomycetes</taxon>
        <taxon>Micrococcales</taxon>
        <taxon>Promicromonosporaceae</taxon>
        <taxon>Isoptericola</taxon>
    </lineage>
</organism>
<gene>
    <name evidence="1" type="ORF">BCL65_101464</name>
</gene>
<dbReference type="SUPFAM" id="SSF52058">
    <property type="entry name" value="L domain-like"/>
    <property type="match status" value="1"/>
</dbReference>
<name>A0ABX5ELB7_9MICO</name>
<protein>
    <recommendedName>
        <fullName evidence="3">Leucine-rich repeat domain-containing protein</fullName>
    </recommendedName>
</protein>
<accession>A0ABX5ELB7</accession>
<evidence type="ECO:0000313" key="1">
    <source>
        <dbReference type="EMBL" id="PRZ10319.1"/>
    </source>
</evidence>
<dbReference type="InterPro" id="IPR032675">
    <property type="entry name" value="LRR_dom_sf"/>
</dbReference>
<dbReference type="Gene3D" id="3.80.10.10">
    <property type="entry name" value="Ribonuclease Inhibitor"/>
    <property type="match status" value="1"/>
</dbReference>
<keyword evidence="2" id="KW-1185">Reference proteome</keyword>
<dbReference type="Proteomes" id="UP000239895">
    <property type="component" value="Unassembled WGS sequence"/>
</dbReference>
<sequence length="285" mass="32555">MHPGPADIREFRDAGHVRPPWLIDLIQSEINGGKCDRSQFSAIDRNTEATTLRISGLGQRDLEHLVTTYGGRFTAIEFWKCPRLEDLTPLEDLPDLRMVSFFWNQRATHLWNLARTPHLRALRLDNFLRLHRLDDLPAGQALDHVCLDDSIWPKSTFETLEPLADLTGLRSLTLKPKRIDDNRIQPLGALTALEELNISTNLFTTEQFAWLRSRLPATVGSRALNPLRHLKEPWDPAGKSGDVLLVGKRKPCLNSETDAARIRRHVQKFHRMVAAFQEDRSLEPS</sequence>
<comment type="caution">
    <text evidence="1">The sequence shown here is derived from an EMBL/GenBank/DDBJ whole genome shotgun (WGS) entry which is preliminary data.</text>
</comment>
<reference evidence="1 2" key="1">
    <citation type="submission" date="2018-03" db="EMBL/GenBank/DDBJ databases">
        <title>Comparative analysis of microorganisms from saline springs in Andes Mountain Range, Colombia.</title>
        <authorList>
            <person name="Rubin E."/>
        </authorList>
    </citation>
    <scope>NUCLEOTIDE SEQUENCE [LARGE SCALE GENOMIC DNA]</scope>
    <source>
        <strain evidence="1 2">CG 23</strain>
    </source>
</reference>